<dbReference type="InterPro" id="IPR004839">
    <property type="entry name" value="Aminotransferase_I/II_large"/>
</dbReference>
<dbReference type="PANTHER" id="PTHR46577">
    <property type="entry name" value="HTH-TYPE TRANSCRIPTIONAL REGULATORY PROTEIN GABR"/>
    <property type="match status" value="1"/>
</dbReference>
<evidence type="ECO:0000259" key="6">
    <source>
        <dbReference type="PROSITE" id="PS50949"/>
    </source>
</evidence>
<protein>
    <submittedName>
        <fullName evidence="7">PLP-dependent aminotransferase family protein</fullName>
    </submittedName>
</protein>
<dbReference type="AlphaFoldDB" id="A0A975P821"/>
<gene>
    <name evidence="7" type="ORF">KM031_04060</name>
</gene>
<dbReference type="GO" id="GO:0003700">
    <property type="term" value="F:DNA-binding transcription factor activity"/>
    <property type="evidence" value="ECO:0007669"/>
    <property type="project" value="InterPro"/>
</dbReference>
<comment type="similarity">
    <text evidence="1">In the C-terminal section; belongs to the class-I pyridoxal-phosphate-dependent aminotransferase family.</text>
</comment>
<feature type="domain" description="HTH gntR-type" evidence="6">
    <location>
        <begin position="23"/>
        <end position="91"/>
    </location>
</feature>
<dbReference type="RefSeq" id="WP_215503283.1">
    <property type="nucleotide sequence ID" value="NZ_CP076361.1"/>
</dbReference>
<dbReference type="CDD" id="cd00609">
    <property type="entry name" value="AAT_like"/>
    <property type="match status" value="1"/>
</dbReference>
<dbReference type="EMBL" id="CP076361">
    <property type="protein sequence ID" value="QWK91092.1"/>
    <property type="molecule type" value="Genomic_DNA"/>
</dbReference>
<keyword evidence="8" id="KW-1185">Reference proteome</keyword>
<dbReference type="Gene3D" id="3.40.640.10">
    <property type="entry name" value="Type I PLP-dependent aspartate aminotransferase-like (Major domain)"/>
    <property type="match status" value="1"/>
</dbReference>
<keyword evidence="7" id="KW-0808">Transferase</keyword>
<keyword evidence="4" id="KW-0238">DNA-binding</keyword>
<organism evidence="7 8">
    <name type="scientific">Gemmobacter fulvus</name>
    <dbReference type="NCBI Taxonomy" id="2840474"/>
    <lineage>
        <taxon>Bacteria</taxon>
        <taxon>Pseudomonadati</taxon>
        <taxon>Pseudomonadota</taxon>
        <taxon>Alphaproteobacteria</taxon>
        <taxon>Rhodobacterales</taxon>
        <taxon>Paracoccaceae</taxon>
        <taxon>Gemmobacter</taxon>
    </lineage>
</organism>
<dbReference type="InterPro" id="IPR015421">
    <property type="entry name" value="PyrdxlP-dep_Trfase_major"/>
</dbReference>
<dbReference type="SMART" id="SM00345">
    <property type="entry name" value="HTH_GNTR"/>
    <property type="match status" value="1"/>
</dbReference>
<sequence>MAQINQTNVPDWSALIPVLPQGGPRRRALYAELRRLIESGALPPGAKLPPSRDLATRLGLARGAVVAAFEMLVADGFAEARVGAGTFVAGAVPHVPVVGPVAAPLPEPAALPGDLGLALADRRTLDQFRAILHRQMARPPAAQFAYGDARGDAGLRAEVAEYLRMARGVRCHADQILLTNGTQGALDLIARVVLGPGDAVWVEDPGYPMAKAALCEMRLIPVPVDAQGLDVAAGIIACAGARAAYVTPSHQFPTGVALSMPRRLALLDWAAQAGAWIIEDDYDSEFRHAGPPLTALQGMDGQGRVIYVGTFSKALFPGLRIGYLVLPEALLAPVIALRRRVDRYPPVLAEATLAEFLREGHFASHLRRARRGVRAARDALVAALDGAGFAVQPPEQGLHLLLPLPDGCDDRAMAQAARLQGFGVRALSPMYLAAAQSGLVIGFSGFAPEVMAQAARRGSAVWGVAPYSST</sequence>
<keyword evidence="2" id="KW-0663">Pyridoxal phosphate</keyword>
<dbReference type="GO" id="GO:0008483">
    <property type="term" value="F:transaminase activity"/>
    <property type="evidence" value="ECO:0007669"/>
    <property type="project" value="UniProtKB-KW"/>
</dbReference>
<evidence type="ECO:0000313" key="7">
    <source>
        <dbReference type="EMBL" id="QWK91092.1"/>
    </source>
</evidence>
<evidence type="ECO:0000256" key="5">
    <source>
        <dbReference type="ARBA" id="ARBA00023163"/>
    </source>
</evidence>
<dbReference type="CDD" id="cd07377">
    <property type="entry name" value="WHTH_GntR"/>
    <property type="match status" value="1"/>
</dbReference>
<dbReference type="PROSITE" id="PS50949">
    <property type="entry name" value="HTH_GNTR"/>
    <property type="match status" value="1"/>
</dbReference>
<dbReference type="Gene3D" id="1.10.10.10">
    <property type="entry name" value="Winged helix-like DNA-binding domain superfamily/Winged helix DNA-binding domain"/>
    <property type="match status" value="1"/>
</dbReference>
<proteinExistence type="inferred from homology"/>
<dbReference type="PANTHER" id="PTHR46577:SF1">
    <property type="entry name" value="HTH-TYPE TRANSCRIPTIONAL REGULATORY PROTEIN GABR"/>
    <property type="match status" value="1"/>
</dbReference>
<evidence type="ECO:0000256" key="2">
    <source>
        <dbReference type="ARBA" id="ARBA00022898"/>
    </source>
</evidence>
<dbReference type="InterPro" id="IPR015424">
    <property type="entry name" value="PyrdxlP-dep_Trfase"/>
</dbReference>
<evidence type="ECO:0000256" key="4">
    <source>
        <dbReference type="ARBA" id="ARBA00023125"/>
    </source>
</evidence>
<keyword evidence="5" id="KW-0804">Transcription</keyword>
<reference evidence="7" key="1">
    <citation type="submission" date="2021-06" db="EMBL/GenBank/DDBJ databases">
        <title>Direct submission.</title>
        <authorList>
            <person name="Lee C.-S."/>
            <person name="Jin L."/>
        </authorList>
    </citation>
    <scope>NUCLEOTIDE SEQUENCE</scope>
    <source>
        <strain evidence="7">Con5</strain>
    </source>
</reference>
<dbReference type="InterPro" id="IPR036390">
    <property type="entry name" value="WH_DNA-bd_sf"/>
</dbReference>
<accession>A0A975P821</accession>
<dbReference type="KEGG" id="gfu:KM031_04060"/>
<evidence type="ECO:0000256" key="3">
    <source>
        <dbReference type="ARBA" id="ARBA00023015"/>
    </source>
</evidence>
<dbReference type="InterPro" id="IPR051446">
    <property type="entry name" value="HTH_trans_reg/aminotransferase"/>
</dbReference>
<dbReference type="Proteomes" id="UP000679352">
    <property type="component" value="Chromosome"/>
</dbReference>
<dbReference type="SUPFAM" id="SSF53383">
    <property type="entry name" value="PLP-dependent transferases"/>
    <property type="match status" value="1"/>
</dbReference>
<keyword evidence="3" id="KW-0805">Transcription regulation</keyword>
<evidence type="ECO:0000313" key="8">
    <source>
        <dbReference type="Proteomes" id="UP000679352"/>
    </source>
</evidence>
<dbReference type="Pfam" id="PF00155">
    <property type="entry name" value="Aminotran_1_2"/>
    <property type="match status" value="1"/>
</dbReference>
<evidence type="ECO:0000256" key="1">
    <source>
        <dbReference type="ARBA" id="ARBA00005384"/>
    </source>
</evidence>
<dbReference type="SUPFAM" id="SSF46785">
    <property type="entry name" value="Winged helix' DNA-binding domain"/>
    <property type="match status" value="1"/>
</dbReference>
<dbReference type="GO" id="GO:0003677">
    <property type="term" value="F:DNA binding"/>
    <property type="evidence" value="ECO:0007669"/>
    <property type="project" value="UniProtKB-KW"/>
</dbReference>
<keyword evidence="7" id="KW-0032">Aminotransferase</keyword>
<dbReference type="InterPro" id="IPR036388">
    <property type="entry name" value="WH-like_DNA-bd_sf"/>
</dbReference>
<name>A0A975P821_9RHOB</name>
<dbReference type="GO" id="GO:0030170">
    <property type="term" value="F:pyridoxal phosphate binding"/>
    <property type="evidence" value="ECO:0007669"/>
    <property type="project" value="InterPro"/>
</dbReference>
<dbReference type="Pfam" id="PF00392">
    <property type="entry name" value="GntR"/>
    <property type="match status" value="1"/>
</dbReference>
<dbReference type="InterPro" id="IPR000524">
    <property type="entry name" value="Tscrpt_reg_HTH_GntR"/>
</dbReference>